<evidence type="ECO:0000313" key="1">
    <source>
        <dbReference type="EMBL" id="KAI5683865.1"/>
    </source>
</evidence>
<evidence type="ECO:0000313" key="2">
    <source>
        <dbReference type="Proteomes" id="UP001060085"/>
    </source>
</evidence>
<comment type="caution">
    <text evidence="1">The sequence shown here is derived from an EMBL/GenBank/DDBJ whole genome shotgun (WGS) entry which is preliminary data.</text>
</comment>
<dbReference type="EMBL" id="CM044701">
    <property type="protein sequence ID" value="KAI5683865.1"/>
    <property type="molecule type" value="Genomic_DNA"/>
</dbReference>
<organism evidence="1 2">
    <name type="scientific">Catharanthus roseus</name>
    <name type="common">Madagascar periwinkle</name>
    <name type="synonym">Vinca rosea</name>
    <dbReference type="NCBI Taxonomy" id="4058"/>
    <lineage>
        <taxon>Eukaryota</taxon>
        <taxon>Viridiplantae</taxon>
        <taxon>Streptophyta</taxon>
        <taxon>Embryophyta</taxon>
        <taxon>Tracheophyta</taxon>
        <taxon>Spermatophyta</taxon>
        <taxon>Magnoliopsida</taxon>
        <taxon>eudicotyledons</taxon>
        <taxon>Gunneridae</taxon>
        <taxon>Pentapetalae</taxon>
        <taxon>asterids</taxon>
        <taxon>lamiids</taxon>
        <taxon>Gentianales</taxon>
        <taxon>Apocynaceae</taxon>
        <taxon>Rauvolfioideae</taxon>
        <taxon>Vinceae</taxon>
        <taxon>Catharanthinae</taxon>
        <taxon>Catharanthus</taxon>
    </lineage>
</organism>
<keyword evidence="2" id="KW-1185">Reference proteome</keyword>
<protein>
    <submittedName>
        <fullName evidence="1">Uncharacterized protein</fullName>
    </submittedName>
</protein>
<accession>A0ACC0CG38</accession>
<sequence>MDICLLQESYKVVGIQARIVPWWWVVWQKPSNINTYVLNCDGSLKKKIYGSSGYIIRSSQGVPLFAGAIQCPIEGLSVYFHEAKAILYGIIEVVRSFSFIEHLEIRSDSKGVINMLNQKQYGDFPETFGEEEMKLINQIKSLAKCKLKSYRFVWVEREANMAADFLAGEVNKKGPQCHSRCLRYKGVNEFPRRLKSICEDDSNGIGRKRVAKTPNVLYR</sequence>
<dbReference type="Proteomes" id="UP001060085">
    <property type="component" value="Linkage Group LG01"/>
</dbReference>
<reference evidence="2" key="1">
    <citation type="journal article" date="2023" name="Nat. Plants">
        <title>Single-cell RNA sequencing provides a high-resolution roadmap for understanding the multicellular compartmentation of specialized metabolism.</title>
        <authorList>
            <person name="Sun S."/>
            <person name="Shen X."/>
            <person name="Li Y."/>
            <person name="Li Y."/>
            <person name="Wang S."/>
            <person name="Li R."/>
            <person name="Zhang H."/>
            <person name="Shen G."/>
            <person name="Guo B."/>
            <person name="Wei J."/>
            <person name="Xu J."/>
            <person name="St-Pierre B."/>
            <person name="Chen S."/>
            <person name="Sun C."/>
        </authorList>
    </citation>
    <scope>NUCLEOTIDE SEQUENCE [LARGE SCALE GENOMIC DNA]</scope>
</reference>
<proteinExistence type="predicted"/>
<name>A0ACC0CG38_CATRO</name>
<gene>
    <name evidence="1" type="ORF">M9H77_05093</name>
</gene>